<feature type="coiled-coil region" evidence="1">
    <location>
        <begin position="442"/>
        <end position="562"/>
    </location>
</feature>
<dbReference type="GeneID" id="17042593"/>
<comment type="caution">
    <text evidence="3">The sequence shown here is derived from an EMBL/GenBank/DDBJ whole genome shotgun (WGS) entry which is preliminary data.</text>
</comment>
<feature type="compositionally biased region" description="Polar residues" evidence="2">
    <location>
        <begin position="749"/>
        <end position="766"/>
    </location>
</feature>
<gene>
    <name evidence="3" type="ORF">COCSUDRAFT_62022</name>
</gene>
<feature type="region of interest" description="Disordered" evidence="2">
    <location>
        <begin position="716"/>
        <end position="766"/>
    </location>
</feature>
<dbReference type="RefSeq" id="XP_005649135.1">
    <property type="nucleotide sequence ID" value="XM_005649078.1"/>
</dbReference>
<protein>
    <submittedName>
        <fullName evidence="3">Uncharacterized protein</fullName>
    </submittedName>
</protein>
<feature type="coiled-coil region" evidence="1">
    <location>
        <begin position="320"/>
        <end position="414"/>
    </location>
</feature>
<dbReference type="OrthoDB" id="10538555at2759"/>
<feature type="region of interest" description="Disordered" evidence="2">
    <location>
        <begin position="1"/>
        <end position="57"/>
    </location>
</feature>
<dbReference type="AlphaFoldDB" id="I0Z1S2"/>
<evidence type="ECO:0000313" key="4">
    <source>
        <dbReference type="Proteomes" id="UP000007264"/>
    </source>
</evidence>
<feature type="compositionally biased region" description="Basic and acidic residues" evidence="2">
    <location>
        <begin position="40"/>
        <end position="54"/>
    </location>
</feature>
<dbReference type="PANTHER" id="PTHR47357">
    <property type="entry name" value="COP1-INTERACTIVE PROTEIN 1"/>
    <property type="match status" value="1"/>
</dbReference>
<keyword evidence="4" id="KW-1185">Reference proteome</keyword>
<feature type="coiled-coil region" evidence="1">
    <location>
        <begin position="823"/>
        <end position="885"/>
    </location>
</feature>
<dbReference type="Proteomes" id="UP000007264">
    <property type="component" value="Unassembled WGS sequence"/>
</dbReference>
<feature type="coiled-coil region" evidence="1">
    <location>
        <begin position="945"/>
        <end position="983"/>
    </location>
</feature>
<dbReference type="GO" id="GO:0005856">
    <property type="term" value="C:cytoskeleton"/>
    <property type="evidence" value="ECO:0007669"/>
    <property type="project" value="TreeGrafter"/>
</dbReference>
<feature type="coiled-coil region" evidence="1">
    <location>
        <begin position="162"/>
        <end position="291"/>
    </location>
</feature>
<sequence>MEREDSVISGLTTEGDEVPHSIKDIERPAEEGNESGLDPEEVKEGSWDTEDPRPMESALLKGLKFELSLDSQRSRESAPTPASPNVLDWWNEAGTPTEANELPSRKSMLGQAESIHQYGRSSEQSELSRFSDQDGELARELTYEEVRVDAMEPRCPDAMLRIADLESENAEISAHMHAAEQQLQQGMAELAQQRSDNEQELQQHCKEQQVFIGELKSTIEEQECAAQILQEEKLALLEAAGANKGLEGTCGKLQGELEELEAAMRSQEAELHALEQENLQLQGQLQASDEACGVFRSSVGELQREMAGLDASASDLRRTLRGHVASEQSLRTELEELQAQLEAMQEEKQAVLDAHVAEMEVQSGQYADLAAKLRRAEALISAQEHQLTAAQEQNLETKRKLSRSEEELAVALQQVIAGKHDADTVRSIATDTYEPTDRESKLATLEERWTALEAQKAEGEARLASLQQEADDALDMAEKATAGLQHQLVLLGSERDELKAALASQVAAAAEGTRRLEALEQEMEDATKKVAQAATEQAARALAMYAAEAASLREQLAEAQASQDAPGSARAGMGTLHKRNASLLTSGGLSYTRTMALQEEVEAKRAEVAQLKAQLMMEQVVAADPGWQRHGHDDAELLIRETEELRRELDAVKAQNAELQAAIQESSHFKDIAGSQPLERKLASYEGDGWLEQCCASLAEQLRVAQAENVELQKTVEELRGDSSGQSSPMAWDGTRTSSGHFESALEMETSSQGSRQSRARTNSWTSQRSLEAQIATLRQQLDISAATEVELQREIDLLRKEGGAEAVASAVAVAVAARDSELGAMQRHMAELEDALHRALAEAAEAQEESLDMRNACVHLDAALRDSEAKRGAMQQEKHMLEAQLLQTAGEVATAERELTGSQLSSLASAQSSSMAYSSDSDDSDGTASAGGSPLPRSHIGRLAEASTREVESLRAENDAIMKELVEKKMELAELHEELIKMSHAHAHAQHDSPKKT</sequence>
<organism evidence="3 4">
    <name type="scientific">Coccomyxa subellipsoidea (strain C-169)</name>
    <name type="common">Green microalga</name>
    <dbReference type="NCBI Taxonomy" id="574566"/>
    <lineage>
        <taxon>Eukaryota</taxon>
        <taxon>Viridiplantae</taxon>
        <taxon>Chlorophyta</taxon>
        <taxon>core chlorophytes</taxon>
        <taxon>Trebouxiophyceae</taxon>
        <taxon>Trebouxiophyceae incertae sedis</taxon>
        <taxon>Coccomyxaceae</taxon>
        <taxon>Coccomyxa</taxon>
        <taxon>Coccomyxa subellipsoidea</taxon>
    </lineage>
</organism>
<feature type="compositionally biased region" description="Polar residues" evidence="2">
    <location>
        <begin position="119"/>
        <end position="128"/>
    </location>
</feature>
<dbReference type="KEGG" id="csl:COCSUDRAFT_62022"/>
<dbReference type="GO" id="GO:0005200">
    <property type="term" value="F:structural constituent of cytoskeleton"/>
    <property type="evidence" value="ECO:0007669"/>
    <property type="project" value="TreeGrafter"/>
</dbReference>
<name>I0Z1S2_COCSC</name>
<evidence type="ECO:0000313" key="3">
    <source>
        <dbReference type="EMBL" id="EIE24591.1"/>
    </source>
</evidence>
<feature type="region of interest" description="Disordered" evidence="2">
    <location>
        <begin position="916"/>
        <end position="942"/>
    </location>
</feature>
<dbReference type="EMBL" id="AGSI01000005">
    <property type="protein sequence ID" value="EIE24591.1"/>
    <property type="molecule type" value="Genomic_DNA"/>
</dbReference>
<feature type="compositionally biased region" description="Polar residues" evidence="2">
    <location>
        <begin position="723"/>
        <end position="741"/>
    </location>
</feature>
<keyword evidence="1" id="KW-0175">Coiled coil</keyword>
<dbReference type="PANTHER" id="PTHR47357:SF1">
    <property type="entry name" value="SPINDLE POLE BODY COMPONENT 110"/>
    <property type="match status" value="1"/>
</dbReference>
<evidence type="ECO:0000256" key="1">
    <source>
        <dbReference type="SAM" id="Coils"/>
    </source>
</evidence>
<reference evidence="3 4" key="1">
    <citation type="journal article" date="2012" name="Genome Biol.">
        <title>The genome of the polar eukaryotic microalga coccomyxa subellipsoidea reveals traits of cold adaptation.</title>
        <authorList>
            <person name="Blanc G."/>
            <person name="Agarkova I."/>
            <person name="Grimwood J."/>
            <person name="Kuo A."/>
            <person name="Brueggeman A."/>
            <person name="Dunigan D."/>
            <person name="Gurnon J."/>
            <person name="Ladunga I."/>
            <person name="Lindquist E."/>
            <person name="Lucas S."/>
            <person name="Pangilinan J."/>
            <person name="Proschold T."/>
            <person name="Salamov A."/>
            <person name="Schmutz J."/>
            <person name="Weeks D."/>
            <person name="Yamada T."/>
            <person name="Claverie J.M."/>
            <person name="Grigoriev I."/>
            <person name="Van Etten J."/>
            <person name="Lomsadze A."/>
            <person name="Borodovsky M."/>
        </authorList>
    </citation>
    <scope>NUCLEOTIDE SEQUENCE [LARGE SCALE GENOMIC DNA]</scope>
    <source>
        <strain evidence="3 4">C-169</strain>
    </source>
</reference>
<feature type="region of interest" description="Disordered" evidence="2">
    <location>
        <begin position="70"/>
        <end position="136"/>
    </location>
</feature>
<proteinExistence type="predicted"/>
<accession>I0Z1S2</accession>
<evidence type="ECO:0000256" key="2">
    <source>
        <dbReference type="SAM" id="MobiDB-lite"/>
    </source>
</evidence>
<feature type="coiled-coil region" evidence="1">
    <location>
        <begin position="594"/>
        <end position="665"/>
    </location>
</feature>
<feature type="compositionally biased region" description="Basic and acidic residues" evidence="2">
    <location>
        <begin position="17"/>
        <end position="30"/>
    </location>
</feature>
<dbReference type="Gene3D" id="1.10.287.1490">
    <property type="match status" value="1"/>
</dbReference>